<sequence>MGTGYSYFAGKSVQTLTAELVVDCQNALGESPVYDADTNTLYWVDIEGKTIWQMDTTSGEQNSYKLKERPGCIGLTAESGKLLVALDKTGMATFNTANGKISKICDFEADLPNTRANDGRTDRQGRFLIGGYNETWREDGGQEISGYYRLDANSKLTEVLDTKFRCANGTAVSPDGTTVYLTDSPKREIMKYDYDVATGALLNPQVFYAMPEGDEGVPDGAQVDSEGHLYVAYNGGGKVCRHNRDTGAIELELVLPDGWRGVTSCTFGGVGHKTLYITTNRRRMTFVEKDKFPKAGALYLVNFEAAELPIEGVPEIKFQLDGAFSALTRKFSGNKIRLDGADKAFGTKTNVDTSLVEDSGPTCGMCVVC</sequence>
<gene>
    <name evidence="5" type="ORF">HAKA00212_LOCUS17000</name>
    <name evidence="6" type="ORF">HAKA00212_LOCUS17001</name>
</gene>
<dbReference type="EMBL" id="HBIU01036975">
    <property type="protein sequence ID" value="CAE0638220.1"/>
    <property type="molecule type" value="Transcribed_RNA"/>
</dbReference>
<feature type="active site" description="Proton donor/acceptor" evidence="2">
    <location>
        <position position="219"/>
    </location>
</feature>
<feature type="domain" description="SMP-30/Gluconolactonase/LRE-like region" evidence="4">
    <location>
        <begin position="28"/>
        <end position="280"/>
    </location>
</feature>
<feature type="binding site" evidence="3">
    <location>
        <position position="30"/>
    </location>
    <ligand>
        <name>a divalent metal cation</name>
        <dbReference type="ChEBI" id="CHEBI:60240"/>
    </ligand>
</feature>
<dbReference type="InterPro" id="IPR011042">
    <property type="entry name" value="6-blade_b-propeller_TolB-like"/>
</dbReference>
<evidence type="ECO:0000259" key="4">
    <source>
        <dbReference type="Pfam" id="PF08450"/>
    </source>
</evidence>
<dbReference type="InterPro" id="IPR005511">
    <property type="entry name" value="SMP-30"/>
</dbReference>
<comment type="similarity">
    <text evidence="1">Belongs to the SMP-30/CGR1 family.</text>
</comment>
<evidence type="ECO:0000256" key="3">
    <source>
        <dbReference type="PIRSR" id="PIRSR605511-2"/>
    </source>
</evidence>
<dbReference type="Pfam" id="PF08450">
    <property type="entry name" value="SGL"/>
    <property type="match status" value="1"/>
</dbReference>
<dbReference type="GO" id="GO:0019853">
    <property type="term" value="P:L-ascorbic acid biosynthetic process"/>
    <property type="evidence" value="ECO:0007669"/>
    <property type="project" value="TreeGrafter"/>
</dbReference>
<evidence type="ECO:0000313" key="6">
    <source>
        <dbReference type="EMBL" id="CAE0638221.1"/>
    </source>
</evidence>
<dbReference type="AlphaFoldDB" id="A0A6V1SV07"/>
<dbReference type="GO" id="GO:0005509">
    <property type="term" value="F:calcium ion binding"/>
    <property type="evidence" value="ECO:0007669"/>
    <property type="project" value="TreeGrafter"/>
</dbReference>
<evidence type="ECO:0000313" key="5">
    <source>
        <dbReference type="EMBL" id="CAE0638220.1"/>
    </source>
</evidence>
<dbReference type="PANTHER" id="PTHR10907">
    <property type="entry name" value="REGUCALCIN"/>
    <property type="match status" value="1"/>
</dbReference>
<protein>
    <recommendedName>
        <fullName evidence="4">SMP-30/Gluconolactonase/LRE-like region domain-containing protein</fullName>
    </recommendedName>
</protein>
<dbReference type="GO" id="GO:0004341">
    <property type="term" value="F:gluconolactonase activity"/>
    <property type="evidence" value="ECO:0007669"/>
    <property type="project" value="TreeGrafter"/>
</dbReference>
<feature type="binding site" evidence="3">
    <location>
        <position position="219"/>
    </location>
    <ligand>
        <name>a divalent metal cation</name>
        <dbReference type="ChEBI" id="CHEBI:60240"/>
    </ligand>
</feature>
<evidence type="ECO:0000256" key="2">
    <source>
        <dbReference type="PIRSR" id="PIRSR605511-1"/>
    </source>
</evidence>
<accession>A0A6V1SV07</accession>
<dbReference type="InterPro" id="IPR013658">
    <property type="entry name" value="SGL"/>
</dbReference>
<keyword evidence="3" id="KW-0862">Zinc</keyword>
<feature type="binding site" evidence="3">
    <location>
        <position position="168"/>
    </location>
    <ligand>
        <name>a divalent metal cation</name>
        <dbReference type="ChEBI" id="CHEBI:60240"/>
    </ligand>
</feature>
<comment type="cofactor">
    <cofactor evidence="3">
        <name>Zn(2+)</name>
        <dbReference type="ChEBI" id="CHEBI:29105"/>
    </cofactor>
    <text evidence="3">Binds 1 divalent metal cation per subunit.</text>
</comment>
<dbReference type="EMBL" id="HBIU01036976">
    <property type="protein sequence ID" value="CAE0638221.1"/>
    <property type="molecule type" value="Transcribed_RNA"/>
</dbReference>
<dbReference type="PRINTS" id="PR01790">
    <property type="entry name" value="SMP30FAMILY"/>
</dbReference>
<feature type="binding site" evidence="3">
    <location>
        <position position="115"/>
    </location>
    <ligand>
        <name>substrate</name>
    </ligand>
</feature>
<keyword evidence="3" id="KW-0479">Metal-binding</keyword>
<reference evidence="5" key="1">
    <citation type="submission" date="2021-01" db="EMBL/GenBank/DDBJ databases">
        <authorList>
            <person name="Corre E."/>
            <person name="Pelletier E."/>
            <person name="Niang G."/>
            <person name="Scheremetjew M."/>
            <person name="Finn R."/>
            <person name="Kale V."/>
            <person name="Holt S."/>
            <person name="Cochrane G."/>
            <person name="Meng A."/>
            <person name="Brown T."/>
            <person name="Cohen L."/>
        </authorList>
    </citation>
    <scope>NUCLEOTIDE SEQUENCE</scope>
    <source>
        <strain evidence="5">CCMP3107</strain>
    </source>
</reference>
<dbReference type="Gene3D" id="2.120.10.30">
    <property type="entry name" value="TolB, C-terminal domain"/>
    <property type="match status" value="1"/>
</dbReference>
<organism evidence="5">
    <name type="scientific">Heterosigma akashiwo</name>
    <name type="common">Chromophytic alga</name>
    <name type="synonym">Heterosigma carterae</name>
    <dbReference type="NCBI Taxonomy" id="2829"/>
    <lineage>
        <taxon>Eukaryota</taxon>
        <taxon>Sar</taxon>
        <taxon>Stramenopiles</taxon>
        <taxon>Ochrophyta</taxon>
        <taxon>Raphidophyceae</taxon>
        <taxon>Chattonellales</taxon>
        <taxon>Chattonellaceae</taxon>
        <taxon>Heterosigma</taxon>
    </lineage>
</organism>
<name>A0A6V1SV07_HETAK</name>
<feature type="binding site" evidence="3">
    <location>
        <position position="117"/>
    </location>
    <ligand>
        <name>substrate</name>
    </ligand>
</feature>
<dbReference type="PANTHER" id="PTHR10907:SF47">
    <property type="entry name" value="REGUCALCIN"/>
    <property type="match status" value="1"/>
</dbReference>
<dbReference type="SUPFAM" id="SSF63829">
    <property type="entry name" value="Calcium-dependent phosphotriesterase"/>
    <property type="match status" value="1"/>
</dbReference>
<evidence type="ECO:0000256" key="1">
    <source>
        <dbReference type="ARBA" id="ARBA00008853"/>
    </source>
</evidence>
<proteinExistence type="inferred from homology"/>